<protein>
    <recommendedName>
        <fullName evidence="2">non-specific serine/threonine protein kinase</fullName>
        <ecNumber evidence="2">2.7.11.1</ecNumber>
    </recommendedName>
</protein>
<comment type="catalytic activity">
    <reaction evidence="8">
        <text>L-threonyl-[protein] + ATP = O-phospho-L-threonyl-[protein] + ADP + H(+)</text>
        <dbReference type="Rhea" id="RHEA:46608"/>
        <dbReference type="Rhea" id="RHEA-COMP:11060"/>
        <dbReference type="Rhea" id="RHEA-COMP:11605"/>
        <dbReference type="ChEBI" id="CHEBI:15378"/>
        <dbReference type="ChEBI" id="CHEBI:30013"/>
        <dbReference type="ChEBI" id="CHEBI:30616"/>
        <dbReference type="ChEBI" id="CHEBI:61977"/>
        <dbReference type="ChEBI" id="CHEBI:456216"/>
        <dbReference type="EC" id="2.7.11.1"/>
    </reaction>
</comment>
<dbReference type="OrthoDB" id="248923at2759"/>
<dbReference type="GO" id="GO:0004674">
    <property type="term" value="F:protein serine/threonine kinase activity"/>
    <property type="evidence" value="ECO:0007669"/>
    <property type="project" value="UniProtKB-KW"/>
</dbReference>
<dbReference type="SUPFAM" id="SSF56112">
    <property type="entry name" value="Protein kinase-like (PK-like)"/>
    <property type="match status" value="1"/>
</dbReference>
<evidence type="ECO:0000256" key="3">
    <source>
        <dbReference type="ARBA" id="ARBA00022527"/>
    </source>
</evidence>
<comment type="caution">
    <text evidence="11">The sequence shown here is derived from an EMBL/GenBank/DDBJ whole genome shotgun (WGS) entry which is preliminary data.</text>
</comment>
<proteinExistence type="inferred from homology"/>
<organism evidence="11 12">
    <name type="scientific">Brachionus calyciflorus</name>
    <dbReference type="NCBI Taxonomy" id="104777"/>
    <lineage>
        <taxon>Eukaryota</taxon>
        <taxon>Metazoa</taxon>
        <taxon>Spiralia</taxon>
        <taxon>Gnathifera</taxon>
        <taxon>Rotifera</taxon>
        <taxon>Eurotatoria</taxon>
        <taxon>Monogononta</taxon>
        <taxon>Pseudotrocha</taxon>
        <taxon>Ploima</taxon>
        <taxon>Brachionidae</taxon>
        <taxon>Brachionus</taxon>
    </lineage>
</organism>
<accession>A0A813Z8I3</accession>
<dbReference type="PROSITE" id="PS50011">
    <property type="entry name" value="PROTEIN_KINASE_DOM"/>
    <property type="match status" value="1"/>
</dbReference>
<keyword evidence="3" id="KW-0723">Serine/threonine-protein kinase</keyword>
<dbReference type="GO" id="GO:0005524">
    <property type="term" value="F:ATP binding"/>
    <property type="evidence" value="ECO:0007669"/>
    <property type="project" value="UniProtKB-KW"/>
</dbReference>
<keyword evidence="6" id="KW-0418">Kinase</keyword>
<evidence type="ECO:0000313" key="11">
    <source>
        <dbReference type="EMBL" id="CAF0894423.1"/>
    </source>
</evidence>
<dbReference type="SMART" id="SM00220">
    <property type="entry name" value="S_TKc"/>
    <property type="match status" value="1"/>
</dbReference>
<gene>
    <name evidence="11" type="ORF">OXX778_LOCUS11077</name>
</gene>
<dbReference type="PIRSF" id="PIRSF000654">
    <property type="entry name" value="Integrin-linked_kinase"/>
    <property type="match status" value="1"/>
</dbReference>
<dbReference type="InterPro" id="IPR051131">
    <property type="entry name" value="NEK_Ser/Thr_kinase_NIMA"/>
</dbReference>
<keyword evidence="5" id="KW-0547">Nucleotide-binding</keyword>
<feature type="domain" description="Protein kinase" evidence="10">
    <location>
        <begin position="1"/>
        <end position="240"/>
    </location>
</feature>
<dbReference type="InterPro" id="IPR008271">
    <property type="entry name" value="Ser/Thr_kinase_AS"/>
</dbReference>
<evidence type="ECO:0000256" key="1">
    <source>
        <dbReference type="ARBA" id="ARBA00010886"/>
    </source>
</evidence>
<dbReference type="Proteomes" id="UP000663879">
    <property type="component" value="Unassembled WGS sequence"/>
</dbReference>
<name>A0A813Z8I3_9BILA</name>
<comment type="similarity">
    <text evidence="1">Belongs to the protein kinase superfamily. NEK Ser/Thr protein kinase family. NIMA subfamily.</text>
</comment>
<dbReference type="AlphaFoldDB" id="A0A813Z8I3"/>
<dbReference type="PROSITE" id="PS00108">
    <property type="entry name" value="PROTEIN_KINASE_ST"/>
    <property type="match status" value="1"/>
</dbReference>
<dbReference type="PANTHER" id="PTHR44899:SF3">
    <property type="entry name" value="SERINE_THREONINE-PROTEIN KINASE NEK1"/>
    <property type="match status" value="1"/>
</dbReference>
<dbReference type="InterPro" id="IPR011009">
    <property type="entry name" value="Kinase-like_dom_sf"/>
</dbReference>
<evidence type="ECO:0000256" key="5">
    <source>
        <dbReference type="ARBA" id="ARBA00022741"/>
    </source>
</evidence>
<comment type="catalytic activity">
    <reaction evidence="9">
        <text>L-seryl-[protein] + ATP = O-phospho-L-seryl-[protein] + ADP + H(+)</text>
        <dbReference type="Rhea" id="RHEA:17989"/>
        <dbReference type="Rhea" id="RHEA-COMP:9863"/>
        <dbReference type="Rhea" id="RHEA-COMP:11604"/>
        <dbReference type="ChEBI" id="CHEBI:15378"/>
        <dbReference type="ChEBI" id="CHEBI:29999"/>
        <dbReference type="ChEBI" id="CHEBI:30616"/>
        <dbReference type="ChEBI" id="CHEBI:83421"/>
        <dbReference type="ChEBI" id="CHEBI:456216"/>
        <dbReference type="EC" id="2.7.11.1"/>
    </reaction>
</comment>
<sequence>ALKELKNNIRSNSSNEISISGESKILRSLNHTNVIGFNECFQNFDGKICLVFEYCDAGDLKKVLKKLKEAKSKKLSTNEIKKWFYELMSGLEHIHSQRIIHKDIKPENLMLKKVANQLPILKIGDFGLSKFLNEPIQFTGRGTDIYKSPEIYMREGMSEKSDVWSAGCVLFEMVHLKFLFLYLKQDEKGKVIFENVPHLDFDVEIDKIYDKMMKKCLNERASSREILEILNQNLTENLEK</sequence>
<dbReference type="Pfam" id="PF00069">
    <property type="entry name" value="Pkinase"/>
    <property type="match status" value="1"/>
</dbReference>
<dbReference type="EC" id="2.7.11.1" evidence="2"/>
<keyword evidence="7" id="KW-0067">ATP-binding</keyword>
<evidence type="ECO:0000256" key="6">
    <source>
        <dbReference type="ARBA" id="ARBA00022777"/>
    </source>
</evidence>
<evidence type="ECO:0000256" key="9">
    <source>
        <dbReference type="ARBA" id="ARBA00048679"/>
    </source>
</evidence>
<evidence type="ECO:0000256" key="2">
    <source>
        <dbReference type="ARBA" id="ARBA00012513"/>
    </source>
</evidence>
<dbReference type="InterPro" id="IPR000719">
    <property type="entry name" value="Prot_kinase_dom"/>
</dbReference>
<keyword evidence="12" id="KW-1185">Reference proteome</keyword>
<dbReference type="PANTHER" id="PTHR44899">
    <property type="entry name" value="CAMK FAMILY PROTEIN KINASE"/>
    <property type="match status" value="1"/>
</dbReference>
<evidence type="ECO:0000256" key="4">
    <source>
        <dbReference type="ARBA" id="ARBA00022679"/>
    </source>
</evidence>
<dbReference type="Gene3D" id="3.30.200.20">
    <property type="entry name" value="Phosphorylase Kinase, domain 1"/>
    <property type="match status" value="1"/>
</dbReference>
<dbReference type="EMBL" id="CAJNOC010001834">
    <property type="protein sequence ID" value="CAF0894423.1"/>
    <property type="molecule type" value="Genomic_DNA"/>
</dbReference>
<keyword evidence="4" id="KW-0808">Transferase</keyword>
<reference evidence="11" key="1">
    <citation type="submission" date="2021-02" db="EMBL/GenBank/DDBJ databases">
        <authorList>
            <person name="Nowell W R."/>
        </authorList>
    </citation>
    <scope>NUCLEOTIDE SEQUENCE</scope>
    <source>
        <strain evidence="11">Ploen Becks lab</strain>
    </source>
</reference>
<evidence type="ECO:0000259" key="10">
    <source>
        <dbReference type="PROSITE" id="PS50011"/>
    </source>
</evidence>
<evidence type="ECO:0000256" key="7">
    <source>
        <dbReference type="ARBA" id="ARBA00022840"/>
    </source>
</evidence>
<feature type="non-terminal residue" evidence="11">
    <location>
        <position position="1"/>
    </location>
</feature>
<evidence type="ECO:0000313" key="12">
    <source>
        <dbReference type="Proteomes" id="UP000663879"/>
    </source>
</evidence>
<dbReference type="Gene3D" id="1.10.510.10">
    <property type="entry name" value="Transferase(Phosphotransferase) domain 1"/>
    <property type="match status" value="1"/>
</dbReference>
<evidence type="ECO:0000256" key="8">
    <source>
        <dbReference type="ARBA" id="ARBA00047899"/>
    </source>
</evidence>